<dbReference type="EMBL" id="CP048836">
    <property type="protein sequence ID" value="QID16927.1"/>
    <property type="molecule type" value="Genomic_DNA"/>
</dbReference>
<proteinExistence type="predicted"/>
<evidence type="ECO:0000313" key="4">
    <source>
        <dbReference type="Proteomes" id="UP000501991"/>
    </source>
</evidence>
<dbReference type="KEGG" id="azq:G3580_04295"/>
<name>A0A6C1B030_9RHOO</name>
<accession>A0A6C1B030</accession>
<gene>
    <name evidence="3" type="ORF">G3580_04295</name>
</gene>
<dbReference type="RefSeq" id="WP_173764095.1">
    <property type="nucleotide sequence ID" value="NZ_CP048836.1"/>
</dbReference>
<dbReference type="Proteomes" id="UP000501991">
    <property type="component" value="Chromosome"/>
</dbReference>
<protein>
    <submittedName>
        <fullName evidence="3">DUF4340 domain-containing protein</fullName>
    </submittedName>
</protein>
<evidence type="ECO:0000256" key="1">
    <source>
        <dbReference type="SAM" id="MobiDB-lite"/>
    </source>
</evidence>
<evidence type="ECO:0000259" key="2">
    <source>
        <dbReference type="Pfam" id="PF14238"/>
    </source>
</evidence>
<feature type="region of interest" description="Disordered" evidence="1">
    <location>
        <begin position="324"/>
        <end position="350"/>
    </location>
</feature>
<dbReference type="Pfam" id="PF14238">
    <property type="entry name" value="DUF4340"/>
    <property type="match status" value="1"/>
</dbReference>
<feature type="compositionally biased region" description="Low complexity" evidence="1">
    <location>
        <begin position="324"/>
        <end position="335"/>
    </location>
</feature>
<feature type="domain" description="DUF4340" evidence="2">
    <location>
        <begin position="75"/>
        <end position="259"/>
    </location>
</feature>
<dbReference type="InterPro" id="IPR025641">
    <property type="entry name" value="DUF4340"/>
</dbReference>
<sequence>MNRWIPVLAVVLGVQLAAALALDLRHDRLSPKTPDTPLVAARLDGVDHLVVDGPVAPDKPKADTRIELARAKGQWVLPGHFDAPADAGKVKHLLDRLGTLRRGFPVATSADAPERFKVAKDHYERRLVASAGGKPVATIYLGSSPGLRKADARSAGDDAVYAVDLATFDLPTDAGAWLDASLLDADAQGATEIDLTAAGKAPLTLRKGTGKDATWTLADTPAGKHLDADHAATLASTLAGLKADTVLGTTAQPAWQQDTPALTVTLKHKDGAPVTWTLSKPAKGNTYVLKSSRHPWYVQLQAWSARPLLEAAAADTLVVADAAPAPAEPGAPDHATPAPLAQAPTHRSHN</sequence>
<reference evidence="3 4" key="1">
    <citation type="submission" date="2020-02" db="EMBL/GenBank/DDBJ databases">
        <title>Nitrogenibacter mangrovi gen. nov., sp. nov. isolated from mangrove sediment, a denitrifying betaproteobacterium.</title>
        <authorList>
            <person name="Liao H."/>
            <person name="Tian Y."/>
        </authorList>
    </citation>
    <scope>NUCLEOTIDE SEQUENCE [LARGE SCALE GENOMIC DNA]</scope>
    <source>
        <strain evidence="3 4">M9-3-2</strain>
    </source>
</reference>
<evidence type="ECO:0000313" key="3">
    <source>
        <dbReference type="EMBL" id="QID16927.1"/>
    </source>
</evidence>
<keyword evidence="4" id="KW-1185">Reference proteome</keyword>
<dbReference type="AlphaFoldDB" id="A0A6C1B030"/>
<organism evidence="3 4">
    <name type="scientific">Nitrogeniibacter mangrovi</name>
    <dbReference type="NCBI Taxonomy" id="2016596"/>
    <lineage>
        <taxon>Bacteria</taxon>
        <taxon>Pseudomonadati</taxon>
        <taxon>Pseudomonadota</taxon>
        <taxon>Betaproteobacteria</taxon>
        <taxon>Rhodocyclales</taxon>
        <taxon>Zoogloeaceae</taxon>
        <taxon>Nitrogeniibacter</taxon>
    </lineage>
</organism>